<dbReference type="Proteomes" id="UP000220922">
    <property type="component" value="Unassembled WGS sequence"/>
</dbReference>
<evidence type="ECO:0000256" key="1">
    <source>
        <dbReference type="ARBA" id="ARBA00022801"/>
    </source>
</evidence>
<evidence type="ECO:0000313" key="4">
    <source>
        <dbReference type="Proteomes" id="UP000220922"/>
    </source>
</evidence>
<dbReference type="GO" id="GO:0016787">
    <property type="term" value="F:hydrolase activity"/>
    <property type="evidence" value="ECO:0007669"/>
    <property type="project" value="UniProtKB-KW"/>
</dbReference>
<dbReference type="EMBL" id="LYXE01000127">
    <property type="protein sequence ID" value="PDV97701.1"/>
    <property type="molecule type" value="Genomic_DNA"/>
</dbReference>
<keyword evidence="2" id="KW-0472">Membrane</keyword>
<dbReference type="InterPro" id="IPR005754">
    <property type="entry name" value="Sortase"/>
</dbReference>
<dbReference type="Gene3D" id="2.40.260.10">
    <property type="entry name" value="Sortase"/>
    <property type="match status" value="1"/>
</dbReference>
<gene>
    <name evidence="3" type="ORF">A9Q02_04430</name>
</gene>
<dbReference type="OrthoDB" id="525039at2"/>
<accession>A0A2H3KR80</accession>
<reference evidence="3 4" key="1">
    <citation type="submission" date="2016-05" db="EMBL/GenBank/DDBJ databases">
        <authorList>
            <person name="Lavstsen T."/>
            <person name="Jespersen J.S."/>
        </authorList>
    </citation>
    <scope>NUCLEOTIDE SEQUENCE [LARGE SCALE GENOMIC DNA]</scope>
    <source>
        <strain evidence="3 4">B7-9</strain>
    </source>
</reference>
<comment type="caution">
    <text evidence="3">The sequence shown here is derived from an EMBL/GenBank/DDBJ whole genome shotgun (WGS) entry which is preliminary data.</text>
</comment>
<dbReference type="AlphaFoldDB" id="A0A2H3KR80"/>
<evidence type="ECO:0000313" key="3">
    <source>
        <dbReference type="EMBL" id="PDV97701.1"/>
    </source>
</evidence>
<keyword evidence="4" id="KW-1185">Reference proteome</keyword>
<feature type="transmembrane region" description="Helical" evidence="2">
    <location>
        <begin position="63"/>
        <end position="84"/>
    </location>
</feature>
<dbReference type="NCBIfam" id="TIGR01076">
    <property type="entry name" value="sortase_fam"/>
    <property type="match status" value="1"/>
</dbReference>
<name>A0A2H3KR80_9CHLR</name>
<dbReference type="RefSeq" id="WP_097654331.1">
    <property type="nucleotide sequence ID" value="NZ_LYXE01000127.1"/>
</dbReference>
<keyword evidence="2" id="KW-0812">Transmembrane</keyword>
<dbReference type="InterPro" id="IPR023365">
    <property type="entry name" value="Sortase_dom-sf"/>
</dbReference>
<dbReference type="Pfam" id="PF04203">
    <property type="entry name" value="Sortase"/>
    <property type="match status" value="1"/>
</dbReference>
<evidence type="ECO:0000256" key="2">
    <source>
        <dbReference type="SAM" id="Phobius"/>
    </source>
</evidence>
<protein>
    <submittedName>
        <fullName evidence="3">Sortase</fullName>
    </submittedName>
</protein>
<proteinExistence type="predicted"/>
<sequence>MPRIVSSPVARPDDQDAQLLSTLLTSDVPSRRESLRAARVRSVSQQRNEALRGYLLRNGVDRALFVVERVLIVAAFMAFGYWLLDGYGRDWFYMLRQTQPVAASQVQIERTPRPTLSTPMPSVQPDALAVAPLPFIHQDDEPSSLAADDQFLVPQTMRAPPAVDDPRPQRLLMPSLGAEMDVYEVFVRNNEWEVAEYAAGFHHGSALPGDIGNTVLSGHAGLRGAVFRHLGRLKPGDQVVIETSNWRYTYQVRHTHNVWPHQVEVMDPTATPVLTLITCTNWDTQRLIVVADLIDVSPLS</sequence>
<keyword evidence="2" id="KW-1133">Transmembrane helix</keyword>
<keyword evidence="1" id="KW-0378">Hydrolase</keyword>
<dbReference type="SUPFAM" id="SSF63817">
    <property type="entry name" value="Sortase"/>
    <property type="match status" value="1"/>
</dbReference>
<organism evidence="3 4">
    <name type="scientific">Candidatus Chloroploca asiatica</name>
    <dbReference type="NCBI Taxonomy" id="1506545"/>
    <lineage>
        <taxon>Bacteria</taxon>
        <taxon>Bacillati</taxon>
        <taxon>Chloroflexota</taxon>
        <taxon>Chloroflexia</taxon>
        <taxon>Chloroflexales</taxon>
        <taxon>Chloroflexineae</taxon>
        <taxon>Oscillochloridaceae</taxon>
        <taxon>Candidatus Chloroploca</taxon>
    </lineage>
</organism>